<evidence type="ECO:0000313" key="3">
    <source>
        <dbReference type="Proteomes" id="UP000531216"/>
    </source>
</evidence>
<proteinExistence type="predicted"/>
<accession>A0A7W6C348</accession>
<gene>
    <name evidence="2" type="ORF">GGR05_003739</name>
</gene>
<sequence length="217" mass="23797">MERDGRFDLSPYPERTDWASGWNATPGPTLGIDTDKRTGPFGSHISSGWVARHRRTSYLSISVVHEPRTFSGCGQLPAGLLAAAPKRLRRAASWETSYSRAWRGRPIRRMPPGVRSGEVTPSSVLTRRSGTRQHDHTSARPKLGRGFEVAEANSVLSYARRTRPLRPGSQSPTPFPIPETAAPRRRKPDTSTRPPLPRACPFAALPPCPTAAACQKA</sequence>
<keyword evidence="3" id="KW-1185">Reference proteome</keyword>
<organism evidence="2 3">
    <name type="scientific">Aureimonas phyllosphaerae</name>
    <dbReference type="NCBI Taxonomy" id="1166078"/>
    <lineage>
        <taxon>Bacteria</taxon>
        <taxon>Pseudomonadati</taxon>
        <taxon>Pseudomonadota</taxon>
        <taxon>Alphaproteobacteria</taxon>
        <taxon>Hyphomicrobiales</taxon>
        <taxon>Aurantimonadaceae</taxon>
        <taxon>Aureimonas</taxon>
    </lineage>
</organism>
<feature type="region of interest" description="Disordered" evidence="1">
    <location>
        <begin position="106"/>
        <end position="140"/>
    </location>
</feature>
<protein>
    <submittedName>
        <fullName evidence="2">Uncharacterized protein</fullName>
    </submittedName>
</protein>
<evidence type="ECO:0000313" key="2">
    <source>
        <dbReference type="EMBL" id="MBB3937572.1"/>
    </source>
</evidence>
<feature type="compositionally biased region" description="Polar residues" evidence="1">
    <location>
        <begin position="119"/>
        <end position="128"/>
    </location>
</feature>
<reference evidence="2 3" key="1">
    <citation type="submission" date="2020-08" db="EMBL/GenBank/DDBJ databases">
        <title>Genomic Encyclopedia of Type Strains, Phase IV (KMG-IV): sequencing the most valuable type-strain genomes for metagenomic binning, comparative biology and taxonomic classification.</title>
        <authorList>
            <person name="Goeker M."/>
        </authorList>
    </citation>
    <scope>NUCLEOTIDE SEQUENCE [LARGE SCALE GENOMIC DNA]</scope>
    <source>
        <strain evidence="2 3">DSM 25024</strain>
    </source>
</reference>
<dbReference type="Proteomes" id="UP000531216">
    <property type="component" value="Unassembled WGS sequence"/>
</dbReference>
<dbReference type="EMBL" id="JACIDO010000010">
    <property type="protein sequence ID" value="MBB3937572.1"/>
    <property type="molecule type" value="Genomic_DNA"/>
</dbReference>
<dbReference type="AlphaFoldDB" id="A0A7W6C348"/>
<name>A0A7W6C348_9HYPH</name>
<evidence type="ECO:0000256" key="1">
    <source>
        <dbReference type="SAM" id="MobiDB-lite"/>
    </source>
</evidence>
<comment type="caution">
    <text evidence="2">The sequence shown here is derived from an EMBL/GenBank/DDBJ whole genome shotgun (WGS) entry which is preliminary data.</text>
</comment>
<feature type="region of interest" description="Disordered" evidence="1">
    <location>
        <begin position="158"/>
        <end position="201"/>
    </location>
</feature>